<protein>
    <submittedName>
        <fullName evidence="4">DUF4352 domain-containing protein</fullName>
    </submittedName>
</protein>
<proteinExistence type="predicted"/>
<evidence type="ECO:0000259" key="3">
    <source>
        <dbReference type="Pfam" id="PF11611"/>
    </source>
</evidence>
<keyword evidence="1" id="KW-0732">Signal</keyword>
<sequence>MTLPAQAPLADEETPAHPRPSRWPWVAGVLVVLLAAAGVYWFVLRDGGDVQQTVATTGGELNKAVPDGTFAFTVSAVRCGVPKVGDEFVGLEPQGSYCLVDVLVKNGGTTPEYFDSTSQKAYDGAGAEFDTDMQAEVFVNTNAQNFLDQINPGSQVKGTLVFDVPAGTTLASMVLHESPSSPGARIALK</sequence>
<keyword evidence="2" id="KW-0812">Transmembrane</keyword>
<dbReference type="Pfam" id="PF11611">
    <property type="entry name" value="DUF4352"/>
    <property type="match status" value="1"/>
</dbReference>
<dbReference type="EMBL" id="JAMQOL010000026">
    <property type="protein sequence ID" value="MCM4079920.1"/>
    <property type="molecule type" value="Genomic_DNA"/>
</dbReference>
<keyword evidence="5" id="KW-1185">Reference proteome</keyword>
<dbReference type="InterPro" id="IPR029050">
    <property type="entry name" value="Immunoprotect_excell_Ig-like"/>
</dbReference>
<reference evidence="4 5" key="1">
    <citation type="submission" date="2022-06" db="EMBL/GenBank/DDBJ databases">
        <title>Actinoplanes abujensis sp. nov., isolated from Nigerian arid soil.</title>
        <authorList>
            <person name="Ding P."/>
        </authorList>
    </citation>
    <scope>NUCLEOTIDE SEQUENCE [LARGE SCALE GENOMIC DNA]</scope>
    <source>
        <strain evidence="5">TRM88002</strain>
    </source>
</reference>
<keyword evidence="2" id="KW-1133">Transmembrane helix</keyword>
<gene>
    <name evidence="4" type="ORF">LXN57_20285</name>
</gene>
<dbReference type="RefSeq" id="WP_251799733.1">
    <property type="nucleotide sequence ID" value="NZ_JAMQOL010000026.1"/>
</dbReference>
<keyword evidence="2" id="KW-0472">Membrane</keyword>
<dbReference type="Gene3D" id="2.60.40.1240">
    <property type="match status" value="1"/>
</dbReference>
<name>A0ABT0Y210_9ACTN</name>
<dbReference type="Proteomes" id="UP001523216">
    <property type="component" value="Unassembled WGS sequence"/>
</dbReference>
<evidence type="ECO:0000256" key="1">
    <source>
        <dbReference type="ARBA" id="ARBA00022729"/>
    </source>
</evidence>
<evidence type="ECO:0000313" key="5">
    <source>
        <dbReference type="Proteomes" id="UP001523216"/>
    </source>
</evidence>
<organism evidence="4 5">
    <name type="scientific">Paractinoplanes hotanensis</name>
    <dbReference type="NCBI Taxonomy" id="2906497"/>
    <lineage>
        <taxon>Bacteria</taxon>
        <taxon>Bacillati</taxon>
        <taxon>Actinomycetota</taxon>
        <taxon>Actinomycetes</taxon>
        <taxon>Micromonosporales</taxon>
        <taxon>Micromonosporaceae</taxon>
        <taxon>Paractinoplanes</taxon>
    </lineage>
</organism>
<accession>A0ABT0Y210</accession>
<dbReference type="InterPro" id="IPR029051">
    <property type="entry name" value="DUF4352"/>
</dbReference>
<feature type="transmembrane region" description="Helical" evidence="2">
    <location>
        <begin position="23"/>
        <end position="43"/>
    </location>
</feature>
<evidence type="ECO:0000256" key="2">
    <source>
        <dbReference type="SAM" id="Phobius"/>
    </source>
</evidence>
<evidence type="ECO:0000313" key="4">
    <source>
        <dbReference type="EMBL" id="MCM4079920.1"/>
    </source>
</evidence>
<comment type="caution">
    <text evidence="4">The sequence shown here is derived from an EMBL/GenBank/DDBJ whole genome shotgun (WGS) entry which is preliminary data.</text>
</comment>
<feature type="domain" description="DUF4352" evidence="3">
    <location>
        <begin position="60"/>
        <end position="181"/>
    </location>
</feature>